<protein>
    <submittedName>
        <fullName evidence="8">Response regulator</fullName>
    </submittedName>
</protein>
<accession>A0A7H0GNP1</accession>
<dbReference type="CDD" id="cd00156">
    <property type="entry name" value="REC"/>
    <property type="match status" value="1"/>
</dbReference>
<organism evidence="8 9">
    <name type="scientific">Diaphorobacter aerolatus</name>
    <dbReference type="NCBI Taxonomy" id="1288495"/>
    <lineage>
        <taxon>Bacteria</taxon>
        <taxon>Pseudomonadati</taxon>
        <taxon>Pseudomonadota</taxon>
        <taxon>Betaproteobacteria</taxon>
        <taxon>Burkholderiales</taxon>
        <taxon>Comamonadaceae</taxon>
        <taxon>Diaphorobacter</taxon>
    </lineage>
</organism>
<dbReference type="GO" id="GO:0000156">
    <property type="term" value="F:phosphorelay response regulator activity"/>
    <property type="evidence" value="ECO:0007669"/>
    <property type="project" value="TreeGrafter"/>
</dbReference>
<dbReference type="SUPFAM" id="SSF52172">
    <property type="entry name" value="CheY-like"/>
    <property type="match status" value="1"/>
</dbReference>
<keyword evidence="9" id="KW-1185">Reference proteome</keyword>
<evidence type="ECO:0000313" key="8">
    <source>
        <dbReference type="EMBL" id="QNP49907.1"/>
    </source>
</evidence>
<keyword evidence="5" id="KW-0804">Transcription</keyword>
<name>A0A7H0GNP1_9BURK</name>
<dbReference type="Pfam" id="PF00072">
    <property type="entry name" value="Response_reg"/>
    <property type="match status" value="1"/>
</dbReference>
<dbReference type="PANTHER" id="PTHR48111">
    <property type="entry name" value="REGULATOR OF RPOS"/>
    <property type="match status" value="1"/>
</dbReference>
<proteinExistence type="predicted"/>
<gene>
    <name evidence="8" type="ORF">H9K75_08600</name>
</gene>
<dbReference type="GO" id="GO:0032993">
    <property type="term" value="C:protein-DNA complex"/>
    <property type="evidence" value="ECO:0007669"/>
    <property type="project" value="TreeGrafter"/>
</dbReference>
<dbReference type="GO" id="GO:0005829">
    <property type="term" value="C:cytosol"/>
    <property type="evidence" value="ECO:0007669"/>
    <property type="project" value="TreeGrafter"/>
</dbReference>
<dbReference type="PANTHER" id="PTHR48111:SF1">
    <property type="entry name" value="TWO-COMPONENT RESPONSE REGULATOR ORR33"/>
    <property type="match status" value="1"/>
</dbReference>
<dbReference type="InterPro" id="IPR039420">
    <property type="entry name" value="WalR-like"/>
</dbReference>
<keyword evidence="3" id="KW-0805">Transcription regulation</keyword>
<evidence type="ECO:0000256" key="4">
    <source>
        <dbReference type="ARBA" id="ARBA00023125"/>
    </source>
</evidence>
<dbReference type="GO" id="GO:0000976">
    <property type="term" value="F:transcription cis-regulatory region binding"/>
    <property type="evidence" value="ECO:0007669"/>
    <property type="project" value="TreeGrafter"/>
</dbReference>
<feature type="domain" description="Response regulatory" evidence="7">
    <location>
        <begin position="2"/>
        <end position="115"/>
    </location>
</feature>
<dbReference type="AlphaFoldDB" id="A0A7H0GNP1"/>
<evidence type="ECO:0000256" key="1">
    <source>
        <dbReference type="ARBA" id="ARBA00022553"/>
    </source>
</evidence>
<evidence type="ECO:0000256" key="2">
    <source>
        <dbReference type="ARBA" id="ARBA00023012"/>
    </source>
</evidence>
<keyword evidence="4" id="KW-0238">DNA-binding</keyword>
<evidence type="ECO:0000313" key="9">
    <source>
        <dbReference type="Proteomes" id="UP000516028"/>
    </source>
</evidence>
<reference evidence="8 9" key="1">
    <citation type="submission" date="2020-08" db="EMBL/GenBank/DDBJ databases">
        <title>Genome sequence of Diaphorobacter aerolatus KACC 16536T.</title>
        <authorList>
            <person name="Hyun D.-W."/>
            <person name="Bae J.-W."/>
        </authorList>
    </citation>
    <scope>NUCLEOTIDE SEQUENCE [LARGE SCALE GENOMIC DNA]</scope>
    <source>
        <strain evidence="8 9">KACC 16536</strain>
    </source>
</reference>
<keyword evidence="2" id="KW-0902">Two-component regulatory system</keyword>
<dbReference type="KEGG" id="daer:H9K75_08600"/>
<evidence type="ECO:0000256" key="5">
    <source>
        <dbReference type="ARBA" id="ARBA00023163"/>
    </source>
</evidence>
<evidence type="ECO:0000256" key="6">
    <source>
        <dbReference type="PROSITE-ProRule" id="PRU00169"/>
    </source>
</evidence>
<keyword evidence="1 6" id="KW-0597">Phosphoprotein</keyword>
<dbReference type="SMART" id="SM00448">
    <property type="entry name" value="REC"/>
    <property type="match status" value="1"/>
</dbReference>
<dbReference type="Gene3D" id="3.40.50.2300">
    <property type="match status" value="1"/>
</dbReference>
<dbReference type="EMBL" id="CP060783">
    <property type="protein sequence ID" value="QNP49907.1"/>
    <property type="molecule type" value="Genomic_DNA"/>
</dbReference>
<dbReference type="PROSITE" id="PS50110">
    <property type="entry name" value="RESPONSE_REGULATORY"/>
    <property type="match status" value="1"/>
</dbReference>
<dbReference type="InterPro" id="IPR011006">
    <property type="entry name" value="CheY-like_superfamily"/>
</dbReference>
<evidence type="ECO:0000259" key="7">
    <source>
        <dbReference type="PROSITE" id="PS50110"/>
    </source>
</evidence>
<evidence type="ECO:0000256" key="3">
    <source>
        <dbReference type="ARBA" id="ARBA00023015"/>
    </source>
</evidence>
<dbReference type="Proteomes" id="UP000516028">
    <property type="component" value="Chromosome"/>
</dbReference>
<feature type="modified residue" description="4-aspartylphosphate" evidence="6">
    <location>
        <position position="51"/>
    </location>
</feature>
<dbReference type="InterPro" id="IPR001789">
    <property type="entry name" value="Sig_transdc_resp-reg_receiver"/>
</dbReference>
<sequence>MRVLYVEDNQQLRESITMLLQSEGRLVSACVNAEDALALDASEPFDLVITDVTLPGMSGLEFSARLLSADAARQIIVCSGYQLDREIGELGGRNVRTLVKPFGIDELESVLDRVEASLSSER</sequence>
<dbReference type="GO" id="GO:0006355">
    <property type="term" value="P:regulation of DNA-templated transcription"/>
    <property type="evidence" value="ECO:0007669"/>
    <property type="project" value="TreeGrafter"/>
</dbReference>